<dbReference type="PANTHER" id="PTHR47953:SF19">
    <property type="entry name" value="OS06G0641600 PROTEIN"/>
    <property type="match status" value="1"/>
</dbReference>
<evidence type="ECO:0008006" key="14">
    <source>
        <dbReference type="Google" id="ProtNLM"/>
    </source>
</evidence>
<reference evidence="12" key="1">
    <citation type="journal article" date="2023" name="Plant J.">
        <title>Genome sequences and population genomics provide insights into the demographic history, inbreeding, and mutation load of two 'living fossil' tree species of Dipteronia.</title>
        <authorList>
            <person name="Feng Y."/>
            <person name="Comes H.P."/>
            <person name="Chen J."/>
            <person name="Zhu S."/>
            <person name="Lu R."/>
            <person name="Zhang X."/>
            <person name="Li P."/>
            <person name="Qiu J."/>
            <person name="Olsen K.M."/>
            <person name="Qiu Y."/>
        </authorList>
    </citation>
    <scope>NUCLEOTIDE SEQUENCE</scope>
    <source>
        <strain evidence="12">KIB01</strain>
    </source>
</reference>
<dbReference type="GO" id="GO:0005506">
    <property type="term" value="F:iron ion binding"/>
    <property type="evidence" value="ECO:0007669"/>
    <property type="project" value="InterPro"/>
</dbReference>
<name>A0AAD9WQP4_9ROSI</name>
<evidence type="ECO:0000256" key="3">
    <source>
        <dbReference type="ARBA" id="ARBA00010617"/>
    </source>
</evidence>
<comment type="cofactor">
    <cofactor evidence="1">
        <name>heme</name>
        <dbReference type="ChEBI" id="CHEBI:30413"/>
    </cofactor>
</comment>
<evidence type="ECO:0000256" key="7">
    <source>
        <dbReference type="ARBA" id="ARBA00022989"/>
    </source>
</evidence>
<keyword evidence="7" id="KW-1133">Transmembrane helix</keyword>
<dbReference type="GO" id="GO:0004497">
    <property type="term" value="F:monooxygenase activity"/>
    <property type="evidence" value="ECO:0007669"/>
    <property type="project" value="UniProtKB-KW"/>
</dbReference>
<keyword evidence="8" id="KW-0560">Oxidoreductase</keyword>
<comment type="subcellular location">
    <subcellularLocation>
        <location evidence="2">Membrane</location>
        <topology evidence="2">Single-pass membrane protein</topology>
    </subcellularLocation>
</comment>
<dbReference type="PANTHER" id="PTHR47953">
    <property type="entry name" value="OS08G0105600 PROTEIN"/>
    <property type="match status" value="1"/>
</dbReference>
<keyword evidence="5" id="KW-0812">Transmembrane</keyword>
<keyword evidence="13" id="KW-1185">Reference proteome</keyword>
<gene>
    <name evidence="12" type="ORF">Ddye_027994</name>
</gene>
<accession>A0AAD9WQP4</accession>
<evidence type="ECO:0000256" key="2">
    <source>
        <dbReference type="ARBA" id="ARBA00004167"/>
    </source>
</evidence>
<keyword evidence="11" id="KW-0472">Membrane</keyword>
<evidence type="ECO:0000256" key="10">
    <source>
        <dbReference type="ARBA" id="ARBA00023033"/>
    </source>
</evidence>
<protein>
    <recommendedName>
        <fullName evidence="14">Cytochrome P450</fullName>
    </recommendedName>
</protein>
<evidence type="ECO:0000256" key="1">
    <source>
        <dbReference type="ARBA" id="ARBA00001971"/>
    </source>
</evidence>
<keyword evidence="4" id="KW-0349">Heme</keyword>
<evidence type="ECO:0000313" key="12">
    <source>
        <dbReference type="EMBL" id="KAK2640199.1"/>
    </source>
</evidence>
<sequence length="105" mass="12028">MQRSGSILTSFQETSKAGSRFHSCRCVPSIKLREVFNGIRSVLEKQYEVVDKIFDNIIYEHRACKATRKTGEDEEDDLVHVLLNLMDQGDLEVPLTTDNIKAVIW</sequence>
<dbReference type="GO" id="GO:0016705">
    <property type="term" value="F:oxidoreductase activity, acting on paired donors, with incorporation or reduction of molecular oxygen"/>
    <property type="evidence" value="ECO:0007669"/>
    <property type="project" value="InterPro"/>
</dbReference>
<dbReference type="AlphaFoldDB" id="A0AAD9WQP4"/>
<evidence type="ECO:0000256" key="11">
    <source>
        <dbReference type="ARBA" id="ARBA00023136"/>
    </source>
</evidence>
<organism evidence="12 13">
    <name type="scientific">Dipteronia dyeriana</name>
    <dbReference type="NCBI Taxonomy" id="168575"/>
    <lineage>
        <taxon>Eukaryota</taxon>
        <taxon>Viridiplantae</taxon>
        <taxon>Streptophyta</taxon>
        <taxon>Embryophyta</taxon>
        <taxon>Tracheophyta</taxon>
        <taxon>Spermatophyta</taxon>
        <taxon>Magnoliopsida</taxon>
        <taxon>eudicotyledons</taxon>
        <taxon>Gunneridae</taxon>
        <taxon>Pentapetalae</taxon>
        <taxon>rosids</taxon>
        <taxon>malvids</taxon>
        <taxon>Sapindales</taxon>
        <taxon>Sapindaceae</taxon>
        <taxon>Hippocastanoideae</taxon>
        <taxon>Acereae</taxon>
        <taxon>Dipteronia</taxon>
    </lineage>
</organism>
<dbReference type="InterPro" id="IPR036396">
    <property type="entry name" value="Cyt_P450_sf"/>
</dbReference>
<dbReference type="GO" id="GO:0020037">
    <property type="term" value="F:heme binding"/>
    <property type="evidence" value="ECO:0007669"/>
    <property type="project" value="InterPro"/>
</dbReference>
<dbReference type="EMBL" id="JANJYI010000008">
    <property type="protein sequence ID" value="KAK2640199.1"/>
    <property type="molecule type" value="Genomic_DNA"/>
</dbReference>
<evidence type="ECO:0000313" key="13">
    <source>
        <dbReference type="Proteomes" id="UP001280121"/>
    </source>
</evidence>
<comment type="caution">
    <text evidence="12">The sequence shown here is derived from an EMBL/GenBank/DDBJ whole genome shotgun (WGS) entry which is preliminary data.</text>
</comment>
<keyword evidence="6" id="KW-0479">Metal-binding</keyword>
<dbReference type="Proteomes" id="UP001280121">
    <property type="component" value="Unassembled WGS sequence"/>
</dbReference>
<dbReference type="InterPro" id="IPR052306">
    <property type="entry name" value="CYP450_71D"/>
</dbReference>
<proteinExistence type="inferred from homology"/>
<evidence type="ECO:0000256" key="5">
    <source>
        <dbReference type="ARBA" id="ARBA00022692"/>
    </source>
</evidence>
<keyword evidence="9" id="KW-0408">Iron</keyword>
<dbReference type="GO" id="GO:0016020">
    <property type="term" value="C:membrane"/>
    <property type="evidence" value="ECO:0007669"/>
    <property type="project" value="UniProtKB-SubCell"/>
</dbReference>
<evidence type="ECO:0000256" key="9">
    <source>
        <dbReference type="ARBA" id="ARBA00023004"/>
    </source>
</evidence>
<evidence type="ECO:0000256" key="4">
    <source>
        <dbReference type="ARBA" id="ARBA00022617"/>
    </source>
</evidence>
<dbReference type="SUPFAM" id="SSF48264">
    <property type="entry name" value="Cytochrome P450"/>
    <property type="match status" value="1"/>
</dbReference>
<evidence type="ECO:0000256" key="8">
    <source>
        <dbReference type="ARBA" id="ARBA00023002"/>
    </source>
</evidence>
<evidence type="ECO:0000256" key="6">
    <source>
        <dbReference type="ARBA" id="ARBA00022723"/>
    </source>
</evidence>
<keyword evidence="10" id="KW-0503">Monooxygenase</keyword>
<comment type="similarity">
    <text evidence="3">Belongs to the cytochrome P450 family.</text>
</comment>